<accession>A0ABX2ALH2</accession>
<reference evidence="1 2" key="1">
    <citation type="submission" date="2020-05" db="EMBL/GenBank/DDBJ databases">
        <title>Distinct polysaccharide utilization as determinants for interspecies competition between intestinal Prevotella spp.</title>
        <authorList>
            <person name="Galvez E.J.C."/>
            <person name="Iljazovic A."/>
            <person name="Strowig T."/>
        </authorList>
    </citation>
    <scope>NUCLEOTIDE SEQUENCE [LARGE SCALE GENOMIC DNA]</scope>
    <source>
        <strain evidence="1 2">PMUR</strain>
    </source>
</reference>
<sequence length="137" mass="15953">MDLLFYGMKGYYKFNKDGTFYVKINGGSTQNIYIKISGTYNIADNRITTNIVPGDIYCYVNSGQYSPDILDSDAGGLERMNRDRQEYAYEQGEFRSNVLTEDIKNTMWEWKNEPLTITKKELKIGENIRLKKKRGLF</sequence>
<organism evidence="1 2">
    <name type="scientific">Xylanibacter muris</name>
    <dbReference type="NCBI Taxonomy" id="2736290"/>
    <lineage>
        <taxon>Bacteria</taxon>
        <taxon>Pseudomonadati</taxon>
        <taxon>Bacteroidota</taxon>
        <taxon>Bacteroidia</taxon>
        <taxon>Bacteroidales</taxon>
        <taxon>Prevotellaceae</taxon>
        <taxon>Xylanibacter</taxon>
    </lineage>
</organism>
<proteinExistence type="predicted"/>
<name>A0ABX2ALH2_9BACT</name>
<protein>
    <submittedName>
        <fullName evidence="1">Uncharacterized protein</fullName>
    </submittedName>
</protein>
<dbReference type="EMBL" id="JABKKF010000001">
    <property type="protein sequence ID" value="NPD91045.1"/>
    <property type="molecule type" value="Genomic_DNA"/>
</dbReference>
<evidence type="ECO:0000313" key="2">
    <source>
        <dbReference type="Proteomes" id="UP000714420"/>
    </source>
</evidence>
<evidence type="ECO:0000313" key="1">
    <source>
        <dbReference type="EMBL" id="NPD91045.1"/>
    </source>
</evidence>
<keyword evidence="2" id="KW-1185">Reference proteome</keyword>
<gene>
    <name evidence="1" type="ORF">HPS56_01485</name>
</gene>
<dbReference type="Proteomes" id="UP000714420">
    <property type="component" value="Unassembled WGS sequence"/>
</dbReference>
<comment type="caution">
    <text evidence="1">The sequence shown here is derived from an EMBL/GenBank/DDBJ whole genome shotgun (WGS) entry which is preliminary data.</text>
</comment>